<dbReference type="Pfam" id="PF23419">
    <property type="entry name" value="WD40_RFWD3"/>
    <property type="match status" value="1"/>
</dbReference>
<dbReference type="GeneID" id="108625183"/>
<evidence type="ECO:0000313" key="19">
    <source>
        <dbReference type="Proteomes" id="UP000694925"/>
    </source>
</evidence>
<evidence type="ECO:0000256" key="2">
    <source>
        <dbReference type="ARBA" id="ARBA00004322"/>
    </source>
</evidence>
<dbReference type="InterPro" id="IPR037381">
    <property type="entry name" value="RFWD3"/>
</dbReference>
<keyword evidence="19" id="KW-1185">Reference proteome</keyword>
<evidence type="ECO:0000259" key="18">
    <source>
        <dbReference type="PROSITE" id="PS50089"/>
    </source>
</evidence>
<dbReference type="AlphaFoldDB" id="A0AAJ7IZI2"/>
<name>A0AAJ7IZI2_9HYME</name>
<evidence type="ECO:0000256" key="17">
    <source>
        <dbReference type="SAM" id="MobiDB-lite"/>
    </source>
</evidence>
<dbReference type="InterPro" id="IPR036322">
    <property type="entry name" value="WD40_repeat_dom_sf"/>
</dbReference>
<keyword evidence="8" id="KW-0808">Transferase</keyword>
<dbReference type="InterPro" id="IPR001841">
    <property type="entry name" value="Znf_RING"/>
</dbReference>
<dbReference type="EC" id="2.3.2.27" evidence="5"/>
<evidence type="ECO:0000256" key="1">
    <source>
        <dbReference type="ARBA" id="ARBA00000900"/>
    </source>
</evidence>
<evidence type="ECO:0000256" key="13">
    <source>
        <dbReference type="ARBA" id="ARBA00022833"/>
    </source>
</evidence>
<dbReference type="InterPro" id="IPR015943">
    <property type="entry name" value="WD40/YVTN_repeat-like_dom_sf"/>
</dbReference>
<accession>A0AAJ7IZI2</accession>
<evidence type="ECO:0000256" key="10">
    <source>
        <dbReference type="ARBA" id="ARBA00022763"/>
    </source>
</evidence>
<organism evidence="19 20">
    <name type="scientific">Ceratina calcarata</name>
    <dbReference type="NCBI Taxonomy" id="156304"/>
    <lineage>
        <taxon>Eukaryota</taxon>
        <taxon>Metazoa</taxon>
        <taxon>Ecdysozoa</taxon>
        <taxon>Arthropoda</taxon>
        <taxon>Hexapoda</taxon>
        <taxon>Insecta</taxon>
        <taxon>Pterygota</taxon>
        <taxon>Neoptera</taxon>
        <taxon>Endopterygota</taxon>
        <taxon>Hymenoptera</taxon>
        <taxon>Apocrita</taxon>
        <taxon>Aculeata</taxon>
        <taxon>Apoidea</taxon>
        <taxon>Anthophila</taxon>
        <taxon>Apidae</taxon>
        <taxon>Ceratina</taxon>
        <taxon>Zadontomerus</taxon>
    </lineage>
</organism>
<dbReference type="SMART" id="SM00320">
    <property type="entry name" value="WD40"/>
    <property type="match status" value="3"/>
</dbReference>
<dbReference type="InterPro" id="IPR013083">
    <property type="entry name" value="Znf_RING/FYVE/PHD"/>
</dbReference>
<dbReference type="GO" id="GO:0016605">
    <property type="term" value="C:PML body"/>
    <property type="evidence" value="ECO:0007669"/>
    <property type="project" value="UniProtKB-SubCell"/>
</dbReference>
<comment type="pathway">
    <text evidence="4">Protein modification; protein ubiquitination.</text>
</comment>
<evidence type="ECO:0000256" key="7">
    <source>
        <dbReference type="ARBA" id="ARBA00022574"/>
    </source>
</evidence>
<dbReference type="Gene3D" id="3.30.40.10">
    <property type="entry name" value="Zinc/RING finger domain, C3HC4 (zinc finger)"/>
    <property type="match status" value="1"/>
</dbReference>
<sequence>MNSYRMEVMDFEIVVEIVGMDVIVEDHSEESESLASEDHENGNGENAENRNVIISENVNNENSNSNENTDNNVGDAAQVIEVVDSDEDQSKAKKAKETPLDESDTDIDQYCPICMDTWTSSGEHRLCCLRCGHLFGHSCIYRWLQSICTSANRRCPQCNKKAAVKDIRNLYAKKLVSIDTAELDNLKAQLATVTNEKNQIKMELSNYAMRETLFEQQISRMKMRISELERMQSEGTAYSQQNVSKHMVKKFHLDRSIEVCKEGGCRVLDYNPWFGILIASQKSSNNLFPGYGIRKIDTEKFQTRQFIFLHTEAIRDMGFNTTKKELLLSVGFDKCAKLIDVRNNSIVHSYQTEFALWSCCWSSDDPHMFFVGAQNGSITQFDMRQLSGAVEALDNPGDRSPVASLASVPFNPGSGISRGGFIACRLNSCYAYEQRESKYVPKQIFLEGPFVSVCYDEKNNHTLISSRPNARQPHMRHIVCTIEKGNDDSTICNVVHTFHAGNSQQFMSRPCYINVENDTLVAAHQESNSNISLWSVSTGKQVNCLPVSDPVVDLCSVHVNDNLFLATLSQKKVRIYCHG</sequence>
<feature type="region of interest" description="Disordered" evidence="17">
    <location>
        <begin position="83"/>
        <end position="102"/>
    </location>
</feature>
<keyword evidence="7" id="KW-0853">WD repeat</keyword>
<evidence type="ECO:0000256" key="3">
    <source>
        <dbReference type="ARBA" id="ARBA00004496"/>
    </source>
</evidence>
<protein>
    <recommendedName>
        <fullName evidence="5">RING-type E3 ubiquitin transferase</fullName>
        <ecNumber evidence="5">2.3.2.27</ecNumber>
    </recommendedName>
</protein>
<keyword evidence="14" id="KW-0234">DNA repair</keyword>
<keyword evidence="11 16" id="KW-0863">Zinc-finger</keyword>
<evidence type="ECO:0000256" key="6">
    <source>
        <dbReference type="ARBA" id="ARBA00022490"/>
    </source>
</evidence>
<keyword evidence="11 16" id="KW-0479">Metal-binding</keyword>
<dbReference type="SUPFAM" id="SSF57850">
    <property type="entry name" value="RING/U-box"/>
    <property type="match status" value="1"/>
</dbReference>
<evidence type="ECO:0000256" key="16">
    <source>
        <dbReference type="PROSITE-ProRule" id="PRU00175"/>
    </source>
</evidence>
<keyword evidence="6" id="KW-0963">Cytoplasm</keyword>
<dbReference type="RefSeq" id="XP_017880464.1">
    <property type="nucleotide sequence ID" value="XM_018024975.2"/>
</dbReference>
<dbReference type="SUPFAM" id="SSF50978">
    <property type="entry name" value="WD40 repeat-like"/>
    <property type="match status" value="1"/>
</dbReference>
<dbReference type="InterPro" id="IPR056527">
    <property type="entry name" value="WD40_RFWD3"/>
</dbReference>
<dbReference type="Gene3D" id="2.130.10.10">
    <property type="entry name" value="YVTN repeat-like/Quinoprotein amine dehydrogenase"/>
    <property type="match status" value="1"/>
</dbReference>
<evidence type="ECO:0000256" key="14">
    <source>
        <dbReference type="ARBA" id="ARBA00023204"/>
    </source>
</evidence>
<reference evidence="20" key="1">
    <citation type="submission" date="2025-08" db="UniProtKB">
        <authorList>
            <consortium name="RefSeq"/>
        </authorList>
    </citation>
    <scope>IDENTIFICATION</scope>
    <source>
        <tissue evidence="20">Whole body</tissue>
    </source>
</reference>
<feature type="compositionally biased region" description="Basic and acidic residues" evidence="17">
    <location>
        <begin position="88"/>
        <end position="99"/>
    </location>
</feature>
<dbReference type="CTD" id="55159"/>
<keyword evidence="15" id="KW-0539">Nucleus</keyword>
<comment type="subcellular location">
    <subcellularLocation>
        <location evidence="3">Cytoplasm</location>
    </subcellularLocation>
    <subcellularLocation>
        <location evidence="2">Nucleus</location>
        <location evidence="2">PML body</location>
    </subcellularLocation>
</comment>
<evidence type="ECO:0000256" key="11">
    <source>
        <dbReference type="ARBA" id="ARBA00022771"/>
    </source>
</evidence>
<keyword evidence="13" id="KW-0862">Zinc</keyword>
<dbReference type="CDD" id="cd16450">
    <property type="entry name" value="mRING-C3HGC3_RFWD3"/>
    <property type="match status" value="1"/>
</dbReference>
<dbReference type="KEGG" id="ccal:108625183"/>
<comment type="catalytic activity">
    <reaction evidence="1">
        <text>S-ubiquitinyl-[E2 ubiquitin-conjugating enzyme]-L-cysteine + [acceptor protein]-L-lysine = [E2 ubiquitin-conjugating enzyme]-L-cysteine + N(6)-ubiquitinyl-[acceptor protein]-L-lysine.</text>
        <dbReference type="EC" id="2.3.2.27"/>
    </reaction>
</comment>
<keyword evidence="9" id="KW-0677">Repeat</keyword>
<evidence type="ECO:0000256" key="8">
    <source>
        <dbReference type="ARBA" id="ARBA00022679"/>
    </source>
</evidence>
<evidence type="ECO:0000256" key="4">
    <source>
        <dbReference type="ARBA" id="ARBA00004906"/>
    </source>
</evidence>
<dbReference type="Proteomes" id="UP000694925">
    <property type="component" value="Unplaced"/>
</dbReference>
<dbReference type="GO" id="GO:0016567">
    <property type="term" value="P:protein ubiquitination"/>
    <property type="evidence" value="ECO:0007669"/>
    <property type="project" value="InterPro"/>
</dbReference>
<dbReference type="PANTHER" id="PTHR16047">
    <property type="entry name" value="RFWD3 PROTEIN"/>
    <property type="match status" value="1"/>
</dbReference>
<dbReference type="InterPro" id="IPR001680">
    <property type="entry name" value="WD40_rpt"/>
</dbReference>
<feature type="domain" description="RING-type" evidence="18">
    <location>
        <begin position="111"/>
        <end position="159"/>
    </location>
</feature>
<evidence type="ECO:0000256" key="5">
    <source>
        <dbReference type="ARBA" id="ARBA00012483"/>
    </source>
</evidence>
<evidence type="ECO:0000313" key="20">
    <source>
        <dbReference type="RefSeq" id="XP_017880464.1"/>
    </source>
</evidence>
<evidence type="ECO:0000256" key="15">
    <source>
        <dbReference type="ARBA" id="ARBA00023242"/>
    </source>
</evidence>
<proteinExistence type="predicted"/>
<keyword evidence="10" id="KW-0227">DNA damage</keyword>
<gene>
    <name evidence="20" type="primary">LOC108625183</name>
</gene>
<feature type="compositionally biased region" description="Low complexity" evidence="17">
    <location>
        <begin position="43"/>
        <end position="73"/>
    </location>
</feature>
<dbReference type="PROSITE" id="PS50089">
    <property type="entry name" value="ZF_RING_2"/>
    <property type="match status" value="1"/>
</dbReference>
<dbReference type="GO" id="GO:0008270">
    <property type="term" value="F:zinc ion binding"/>
    <property type="evidence" value="ECO:0007669"/>
    <property type="project" value="UniProtKB-KW"/>
</dbReference>
<dbReference type="PANTHER" id="PTHR16047:SF7">
    <property type="entry name" value="E3 UBIQUITIN-PROTEIN LIGASE RFWD3"/>
    <property type="match status" value="1"/>
</dbReference>
<evidence type="ECO:0000256" key="12">
    <source>
        <dbReference type="ARBA" id="ARBA00022786"/>
    </source>
</evidence>
<dbReference type="GO" id="GO:0061630">
    <property type="term" value="F:ubiquitin protein ligase activity"/>
    <property type="evidence" value="ECO:0007669"/>
    <property type="project" value="UniProtKB-EC"/>
</dbReference>
<evidence type="ECO:0000256" key="9">
    <source>
        <dbReference type="ARBA" id="ARBA00022737"/>
    </source>
</evidence>
<keyword evidence="12" id="KW-0833">Ubl conjugation pathway</keyword>
<dbReference type="GO" id="GO:0005737">
    <property type="term" value="C:cytoplasm"/>
    <property type="evidence" value="ECO:0007669"/>
    <property type="project" value="UniProtKB-SubCell"/>
</dbReference>
<dbReference type="GO" id="GO:0036297">
    <property type="term" value="P:interstrand cross-link repair"/>
    <property type="evidence" value="ECO:0007669"/>
    <property type="project" value="InterPro"/>
</dbReference>
<feature type="region of interest" description="Disordered" evidence="17">
    <location>
        <begin position="28"/>
        <end position="74"/>
    </location>
</feature>